<accession>A0A0F2LPG9</accession>
<gene>
    <name evidence="1" type="ORF">TQ35_07645</name>
</gene>
<comment type="caution">
    <text evidence="1">The sequence shown here is derived from an EMBL/GenBank/DDBJ whole genome shotgun (WGS) entry which is preliminary data.</text>
</comment>
<organism evidence="1">
    <name type="scientific">Candidatus Aramenus sulfurataquae</name>
    <dbReference type="NCBI Taxonomy" id="1326980"/>
    <lineage>
        <taxon>Archaea</taxon>
        <taxon>Thermoproteota</taxon>
        <taxon>Thermoprotei</taxon>
        <taxon>Sulfolobales</taxon>
        <taxon>Sulfolobaceae</taxon>
        <taxon>Candidatus Aramenus</taxon>
    </lineage>
</organism>
<evidence type="ECO:0000313" key="1">
    <source>
        <dbReference type="EMBL" id="KJR78370.1"/>
    </source>
</evidence>
<dbReference type="AlphaFoldDB" id="A0A0F2LPG9"/>
<protein>
    <submittedName>
        <fullName evidence="1">Uncharacterized protein</fullName>
    </submittedName>
</protein>
<dbReference type="EMBL" id="JZWS01000122">
    <property type="protein sequence ID" value="KJR78370.1"/>
    <property type="molecule type" value="Genomic_DNA"/>
</dbReference>
<sequence>MPSLDESNLLALHNLINRCILFQAYFPQPLKNAFQPFLVLVIRNKTGQKRDRLTSSLNGEGLSSFIMASMTPIPILSRSIRKNNDTF</sequence>
<proteinExistence type="predicted"/>
<name>A0A0F2LPG9_9CREN</name>
<reference evidence="1" key="1">
    <citation type="submission" date="2015-03" db="EMBL/GenBank/DDBJ databases">
        <title>Metagenome Sequencing of an Archaeal-Dominated Microbial Community from a Hot Spring at the Los Azufres Geothermal Field, Mexico.</title>
        <authorList>
            <person name="Servin-Garciduenas L.E."/>
            <person name="Martinez-Romero E."/>
        </authorList>
    </citation>
    <scope>NUCLEOTIDE SEQUENCE [LARGE SCALE GENOMIC DNA]</scope>
    <source>
        <strain evidence="1">AZ1-454</strain>
    </source>
</reference>